<proteinExistence type="predicted"/>
<dbReference type="EMBL" id="LJZO01000035">
    <property type="protein sequence ID" value="ROV92859.1"/>
    <property type="molecule type" value="Genomic_DNA"/>
</dbReference>
<name>A0A423VPA9_CYTCH</name>
<evidence type="ECO:0000313" key="1">
    <source>
        <dbReference type="EMBL" id="ROV92859.1"/>
    </source>
</evidence>
<reference evidence="1 2" key="1">
    <citation type="submission" date="2015-09" db="EMBL/GenBank/DDBJ databases">
        <title>Host preference determinants of Valsa canker pathogens revealed by comparative genomics.</title>
        <authorList>
            <person name="Yin Z."/>
            <person name="Huang L."/>
        </authorList>
    </citation>
    <scope>NUCLEOTIDE SEQUENCE [LARGE SCALE GENOMIC DNA]</scope>
    <source>
        <strain evidence="1 2">YSFL</strain>
    </source>
</reference>
<keyword evidence="2" id="KW-1185">Reference proteome</keyword>
<dbReference type="Proteomes" id="UP000284375">
    <property type="component" value="Unassembled WGS sequence"/>
</dbReference>
<protein>
    <submittedName>
        <fullName evidence="1">Uncharacterized protein</fullName>
    </submittedName>
</protein>
<sequence>MSNKSRAEHLITKLAIKATSEIVKGHAWKLEGLVAFKTTSMKHKSPIRMVEYVSDFQIMFERPVGLAKQANIQMLV</sequence>
<accession>A0A423VPA9</accession>
<dbReference type="AlphaFoldDB" id="A0A423VPA9"/>
<comment type="caution">
    <text evidence="1">The sequence shown here is derived from an EMBL/GenBank/DDBJ whole genome shotgun (WGS) entry which is preliminary data.</text>
</comment>
<organism evidence="1 2">
    <name type="scientific">Cytospora chrysosperma</name>
    <name type="common">Cytospora canker fungus</name>
    <name type="synonym">Sphaeria chrysosperma</name>
    <dbReference type="NCBI Taxonomy" id="252740"/>
    <lineage>
        <taxon>Eukaryota</taxon>
        <taxon>Fungi</taxon>
        <taxon>Dikarya</taxon>
        <taxon>Ascomycota</taxon>
        <taxon>Pezizomycotina</taxon>
        <taxon>Sordariomycetes</taxon>
        <taxon>Sordariomycetidae</taxon>
        <taxon>Diaporthales</taxon>
        <taxon>Cytosporaceae</taxon>
        <taxon>Cytospora</taxon>
    </lineage>
</organism>
<evidence type="ECO:0000313" key="2">
    <source>
        <dbReference type="Proteomes" id="UP000284375"/>
    </source>
</evidence>
<gene>
    <name evidence="1" type="ORF">VSDG_06407</name>
</gene>